<evidence type="ECO:0000313" key="2">
    <source>
        <dbReference type="EMBL" id="HER97289.1"/>
    </source>
</evidence>
<keyword evidence="1" id="KW-1133">Transmembrane helix</keyword>
<dbReference type="AlphaFoldDB" id="A0A7V2B2V2"/>
<dbReference type="Pfam" id="PF02447">
    <property type="entry name" value="GntP_permease"/>
    <property type="match status" value="1"/>
</dbReference>
<protein>
    <submittedName>
        <fullName evidence="2">Gluconate transporter</fullName>
    </submittedName>
</protein>
<dbReference type="InterPro" id="IPR003474">
    <property type="entry name" value="Glcn_transporter"/>
</dbReference>
<dbReference type="GO" id="GO:0005886">
    <property type="term" value="C:plasma membrane"/>
    <property type="evidence" value="ECO:0007669"/>
    <property type="project" value="TreeGrafter"/>
</dbReference>
<sequence length="446" mass="46550">MSTVALTGLALLAIAVLLLLVLWMRVHAFVALMLTSLLTALLGGIPADRIADVLREGMGSTLGYIAVVIGLGAMIGEMLQQSGGTARIAQSLLKRFGEHRAPWALALTGFLVAIPVFFDVALILLLPLVYSLAHRTGRSLLYYALPLAAGIAVAHSFIPPTPGPVAVAGLLGADLGWVILFGVITGLPATIVGGIWFGRWMAGRLHVPVPLHLFAEPAAPEQPMPSFGQAVGVILLPLGLILVGTAASAFLPQEHVLRPWLRLLGHPFTALVLGTLWTFYVLGLRLGYPMRTVQQCATKALEPTGLILLVTGAGGVLSRVLVETGVGQAMAEALAATRLPVIVLAFGIALAVRIAQGSATVSMVTAAGLIAPLLQAGTYAQPMLALVTLAIAAGATACSHVNDSGFWLISRYLDLSEADTLRVWTVLETILGLSGLAAALLLSLWV</sequence>
<feature type="transmembrane region" description="Helical" evidence="1">
    <location>
        <begin position="230"/>
        <end position="251"/>
    </location>
</feature>
<dbReference type="EMBL" id="DSGB01000007">
    <property type="protein sequence ID" value="HER97289.1"/>
    <property type="molecule type" value="Genomic_DNA"/>
</dbReference>
<reference evidence="2" key="1">
    <citation type="journal article" date="2020" name="mSystems">
        <title>Genome- and Community-Level Interaction Insights into Carbon Utilization and Element Cycling Functions of Hydrothermarchaeota in Hydrothermal Sediment.</title>
        <authorList>
            <person name="Zhou Z."/>
            <person name="Liu Y."/>
            <person name="Xu W."/>
            <person name="Pan J."/>
            <person name="Luo Z.H."/>
            <person name="Li M."/>
        </authorList>
    </citation>
    <scope>NUCLEOTIDE SEQUENCE [LARGE SCALE GENOMIC DNA]</scope>
    <source>
        <strain evidence="2">SpSt-143</strain>
    </source>
</reference>
<dbReference type="PANTHER" id="PTHR30354:SF25">
    <property type="entry name" value="INNER MEMBRANE PERMEASE YGBN"/>
    <property type="match status" value="1"/>
</dbReference>
<name>A0A7V2B2V2_RHOMR</name>
<feature type="transmembrane region" description="Helical" evidence="1">
    <location>
        <begin position="300"/>
        <end position="321"/>
    </location>
</feature>
<comment type="caution">
    <text evidence="2">The sequence shown here is derived from an EMBL/GenBank/DDBJ whole genome shotgun (WGS) entry which is preliminary data.</text>
</comment>
<feature type="transmembrane region" description="Helical" evidence="1">
    <location>
        <begin position="140"/>
        <end position="158"/>
    </location>
</feature>
<feature type="transmembrane region" description="Helical" evidence="1">
    <location>
        <begin position="383"/>
        <end position="402"/>
    </location>
</feature>
<dbReference type="NCBIfam" id="TIGR00791">
    <property type="entry name" value="gntP"/>
    <property type="match status" value="1"/>
</dbReference>
<feature type="transmembrane region" description="Helical" evidence="1">
    <location>
        <begin position="333"/>
        <end position="352"/>
    </location>
</feature>
<proteinExistence type="predicted"/>
<evidence type="ECO:0000256" key="1">
    <source>
        <dbReference type="SAM" id="Phobius"/>
    </source>
</evidence>
<dbReference type="PIRSF" id="PIRSF002746">
    <property type="entry name" value="Gluconate_transporter"/>
    <property type="match status" value="1"/>
</dbReference>
<dbReference type="PANTHER" id="PTHR30354">
    <property type="entry name" value="GNT FAMILY GLUCONATE TRANSPORTER"/>
    <property type="match status" value="1"/>
</dbReference>
<feature type="transmembrane region" description="Helical" evidence="1">
    <location>
        <begin position="103"/>
        <end position="128"/>
    </location>
</feature>
<accession>A0A7V2B2V2</accession>
<gene>
    <name evidence="2" type="ORF">ENO59_12430</name>
</gene>
<feature type="transmembrane region" description="Helical" evidence="1">
    <location>
        <begin position="263"/>
        <end position="288"/>
    </location>
</feature>
<dbReference type="GO" id="GO:0015128">
    <property type="term" value="F:gluconate transmembrane transporter activity"/>
    <property type="evidence" value="ECO:0007669"/>
    <property type="project" value="InterPro"/>
</dbReference>
<feature type="transmembrane region" description="Helical" evidence="1">
    <location>
        <begin position="423"/>
        <end position="445"/>
    </location>
</feature>
<organism evidence="2">
    <name type="scientific">Rhodothermus marinus</name>
    <name type="common">Rhodothermus obamensis</name>
    <dbReference type="NCBI Taxonomy" id="29549"/>
    <lineage>
        <taxon>Bacteria</taxon>
        <taxon>Pseudomonadati</taxon>
        <taxon>Rhodothermota</taxon>
        <taxon>Rhodothermia</taxon>
        <taxon>Rhodothermales</taxon>
        <taxon>Rhodothermaceae</taxon>
        <taxon>Rhodothermus</taxon>
    </lineage>
</organism>
<feature type="transmembrane region" description="Helical" evidence="1">
    <location>
        <begin position="178"/>
        <end position="197"/>
    </location>
</feature>
<keyword evidence="1" id="KW-0472">Membrane</keyword>
<keyword evidence="1" id="KW-0812">Transmembrane</keyword>